<dbReference type="InterPro" id="IPR027417">
    <property type="entry name" value="P-loop_NTPase"/>
</dbReference>
<dbReference type="RefSeq" id="WP_092058808.1">
    <property type="nucleotide sequence ID" value="NZ_FOJJ01000041.1"/>
</dbReference>
<dbReference type="OrthoDB" id="88903at2"/>
<dbReference type="AlphaFoldDB" id="A0A550J947"/>
<accession>A0A550J947</accession>
<evidence type="ECO:0008006" key="3">
    <source>
        <dbReference type="Google" id="ProtNLM"/>
    </source>
</evidence>
<gene>
    <name evidence="1" type="ORF">FL622_12480</name>
</gene>
<dbReference type="EMBL" id="VJVV01000009">
    <property type="protein sequence ID" value="TRO79721.1"/>
    <property type="molecule type" value="Genomic_DNA"/>
</dbReference>
<dbReference type="Gene3D" id="3.40.50.300">
    <property type="entry name" value="P-loop containing nucleotide triphosphate hydrolases"/>
    <property type="match status" value="1"/>
</dbReference>
<dbReference type="Proteomes" id="UP000317155">
    <property type="component" value="Unassembled WGS sequence"/>
</dbReference>
<reference evidence="1 2" key="1">
    <citation type="submission" date="2019-07" db="EMBL/GenBank/DDBJ databases">
        <title>Insights of Desulfuromonas acetexigens electromicrobiology.</title>
        <authorList>
            <person name="Katuri K."/>
            <person name="Sapireddy V."/>
            <person name="Shaw D.R."/>
            <person name="Saikaly P."/>
        </authorList>
    </citation>
    <scope>NUCLEOTIDE SEQUENCE [LARGE SCALE GENOMIC DNA]</scope>
    <source>
        <strain evidence="1 2">2873</strain>
    </source>
</reference>
<protein>
    <recommendedName>
        <fullName evidence="3">KAP NTPase domain-containing protein</fullName>
    </recommendedName>
</protein>
<name>A0A550J947_9BACT</name>
<dbReference type="SUPFAM" id="SSF52540">
    <property type="entry name" value="P-loop containing nucleoside triphosphate hydrolases"/>
    <property type="match status" value="1"/>
</dbReference>
<comment type="caution">
    <text evidence="1">The sequence shown here is derived from an EMBL/GenBank/DDBJ whole genome shotgun (WGS) entry which is preliminary data.</text>
</comment>
<evidence type="ECO:0000313" key="1">
    <source>
        <dbReference type="EMBL" id="TRO79721.1"/>
    </source>
</evidence>
<organism evidence="1 2">
    <name type="scientific">Trichloromonas acetexigens</name>
    <dbReference type="NCBI Taxonomy" id="38815"/>
    <lineage>
        <taxon>Bacteria</taxon>
        <taxon>Pseudomonadati</taxon>
        <taxon>Thermodesulfobacteriota</taxon>
        <taxon>Desulfuromonadia</taxon>
        <taxon>Desulfuromonadales</taxon>
        <taxon>Trichloromonadaceae</taxon>
        <taxon>Trichloromonas</taxon>
    </lineage>
</organism>
<sequence length="556" mass="62963">MSITLIKQQINRFLSSQTPEVISIKGAWGVGKTYAWNTYLVEAKNRNRLAPEKYAYVSLFGINSLAELKFAIFENLIDRKTIGRKPSLATFQRNLNELSRLLGGRRLLPGSRVNLERFGFMIEALAFLSLDKTLICIDDFERKGNDVETRDILGLITQLKEQKKCKIVLILNDENLDDEASIDYVKLREKVIDTELRFAPTAEDCVEIALGTGKVAALLREPIVRLGINNIRVIKKIESLAALLALALKNYDDAVLKQAMKTLTLLTWCFYSQSSDAPNYNFVVSRTSSFDDLNEELLSTQQLHWCAILRQYDNFSMDEFDRRIARLVENGYLNEADIQAQAAIVQQKIDAAGSEHSFQEAWRRFYESFDDDSQEVIKCLSDSFKDNARHISPANLDGTVRLLRHLGRNSVAGKLIDLYIDMRRDEAALFSQSLAAVPAEIRDAEVIEKFTQQLREMRAGQPLREICAKLADGGGSDEEEERMSKAEVAEYVRLFKELKGPELTHYVDFCLSFGRRGTGTASQRNISEKATEALKIIGRESRLNASRVSRFGIRVG</sequence>
<proteinExistence type="predicted"/>
<evidence type="ECO:0000313" key="2">
    <source>
        <dbReference type="Proteomes" id="UP000317155"/>
    </source>
</evidence>
<keyword evidence="2" id="KW-1185">Reference proteome</keyword>